<evidence type="ECO:0000313" key="2">
    <source>
        <dbReference type="EMBL" id="KAG9254829.1"/>
    </source>
</evidence>
<dbReference type="GO" id="GO:0046677">
    <property type="term" value="P:response to antibiotic"/>
    <property type="evidence" value="ECO:0007669"/>
    <property type="project" value="InterPro"/>
</dbReference>
<evidence type="ECO:0000256" key="1">
    <source>
        <dbReference type="SAM" id="MobiDB-lite"/>
    </source>
</evidence>
<gene>
    <name evidence="2" type="ORF">F5Z01DRAFT_673974</name>
</gene>
<dbReference type="InterPro" id="IPR007815">
    <property type="entry name" value="Emycin_Estase"/>
</dbReference>
<dbReference type="PANTHER" id="PTHR31299">
    <property type="entry name" value="ESTERASE, PUTATIVE (AFU_ORTHOLOGUE AFUA_1G05850)-RELATED"/>
    <property type="match status" value="1"/>
</dbReference>
<proteinExistence type="predicted"/>
<dbReference type="EMBL" id="MU251253">
    <property type="protein sequence ID" value="KAG9254829.1"/>
    <property type="molecule type" value="Genomic_DNA"/>
</dbReference>
<sequence>MRRYRPNTALPDRKDREVVELLQANVQDFPSIEAAGETLARCFDSFGSSKILLIGDASHGTSEFYVARAELTKHMIEKHGFNIVATESDWPDAEAVDRYVRHRPRPDVSPTKEADAETQPGMDDPEQPAFLRFPTWMWRNLEVHDFVEWLRKFNKGLDLHETVGFYGLDLYSLGTSMQAVIRYLDNVDKDMANVARERYASLMSWAEHPHQYGLETLVSGFQGYEKDVVDVLRRLLRKRLDYSAAHWDGVEFHSGEQNARLVRDAEYYYKTLYYARDESWNLRDSHMFETLVRILKHRGPGSKAIVWAHNSHVGDARATSMGWGREEHNIGQLCKEAFGEEEALNIGCSGNTGTVAAAKHWDSDMCVMRVNPGISNSYEQIMHATGLKNFAIDLREGHCNKELRDALAKKRLERFIGVVYRPETERQSHYSSAVLPQQFDGLMWFDETTAVKAMETHQPENPPEYDETWPFGL</sequence>
<dbReference type="Pfam" id="PF05139">
    <property type="entry name" value="Erythro_esteras"/>
    <property type="match status" value="1"/>
</dbReference>
<keyword evidence="3" id="KW-1185">Reference proteome</keyword>
<organism evidence="2 3">
    <name type="scientific">Emericellopsis atlantica</name>
    <dbReference type="NCBI Taxonomy" id="2614577"/>
    <lineage>
        <taxon>Eukaryota</taxon>
        <taxon>Fungi</taxon>
        <taxon>Dikarya</taxon>
        <taxon>Ascomycota</taxon>
        <taxon>Pezizomycotina</taxon>
        <taxon>Sordariomycetes</taxon>
        <taxon>Hypocreomycetidae</taxon>
        <taxon>Hypocreales</taxon>
        <taxon>Bionectriaceae</taxon>
        <taxon>Emericellopsis</taxon>
    </lineage>
</organism>
<dbReference type="PANTHER" id="PTHR31299:SF0">
    <property type="entry name" value="ESTERASE, PUTATIVE (AFU_ORTHOLOGUE AFUA_1G05850)-RELATED"/>
    <property type="match status" value="1"/>
</dbReference>
<name>A0A9P7ZMG1_9HYPO</name>
<dbReference type="RefSeq" id="XP_046118753.1">
    <property type="nucleotide sequence ID" value="XM_046264995.1"/>
</dbReference>
<comment type="caution">
    <text evidence="2">The sequence shown here is derived from an EMBL/GenBank/DDBJ whole genome shotgun (WGS) entry which is preliminary data.</text>
</comment>
<evidence type="ECO:0000313" key="3">
    <source>
        <dbReference type="Proteomes" id="UP000887229"/>
    </source>
</evidence>
<dbReference type="InterPro" id="IPR014622">
    <property type="entry name" value="UCP036794_erythomycin"/>
</dbReference>
<protein>
    <submittedName>
        <fullName evidence="2">Erythromycin esterase-domain-containing protein</fullName>
    </submittedName>
</protein>
<dbReference type="InterPro" id="IPR052036">
    <property type="entry name" value="Hydrolase/PRTase-associated"/>
</dbReference>
<feature type="region of interest" description="Disordered" evidence="1">
    <location>
        <begin position="103"/>
        <end position="125"/>
    </location>
</feature>
<reference evidence="2" key="1">
    <citation type="journal article" date="2021" name="IMA Fungus">
        <title>Genomic characterization of three marine fungi, including Emericellopsis atlantica sp. nov. with signatures of a generalist lifestyle and marine biomass degradation.</title>
        <authorList>
            <person name="Hagestad O.C."/>
            <person name="Hou L."/>
            <person name="Andersen J.H."/>
            <person name="Hansen E.H."/>
            <person name="Altermark B."/>
            <person name="Li C."/>
            <person name="Kuhnert E."/>
            <person name="Cox R.J."/>
            <person name="Crous P.W."/>
            <person name="Spatafora J.W."/>
            <person name="Lail K."/>
            <person name="Amirebrahimi M."/>
            <person name="Lipzen A."/>
            <person name="Pangilinan J."/>
            <person name="Andreopoulos W."/>
            <person name="Hayes R.D."/>
            <person name="Ng V."/>
            <person name="Grigoriev I.V."/>
            <person name="Jackson S.A."/>
            <person name="Sutton T.D.S."/>
            <person name="Dobson A.D.W."/>
            <person name="Rama T."/>
        </authorList>
    </citation>
    <scope>NUCLEOTIDE SEQUENCE</scope>
    <source>
        <strain evidence="2">TS7</strain>
    </source>
</reference>
<dbReference type="Gene3D" id="3.40.1660.10">
    <property type="entry name" value="EreA-like (biosynthetic domain)"/>
    <property type="match status" value="1"/>
</dbReference>
<dbReference type="OrthoDB" id="413649at2759"/>
<dbReference type="CDD" id="cd14728">
    <property type="entry name" value="Ere-like"/>
    <property type="match status" value="1"/>
</dbReference>
<dbReference type="Gene3D" id="3.30.1870.10">
    <property type="entry name" value="EreA-like, domain 2"/>
    <property type="match status" value="1"/>
</dbReference>
<dbReference type="PIRSF" id="PIRSF036794">
    <property type="entry name" value="UCP_erythr_ester"/>
    <property type="match status" value="1"/>
</dbReference>
<dbReference type="AlphaFoldDB" id="A0A9P7ZMG1"/>
<dbReference type="SUPFAM" id="SSF159501">
    <property type="entry name" value="EreA/ChaN-like"/>
    <property type="match status" value="1"/>
</dbReference>
<accession>A0A9P7ZMG1</accession>
<dbReference type="GeneID" id="70295898"/>
<dbReference type="Proteomes" id="UP000887229">
    <property type="component" value="Unassembled WGS sequence"/>
</dbReference>